<organism evidence="4 5">
    <name type="scientific">Beauveria bassiana</name>
    <name type="common">White muscardine disease fungus</name>
    <name type="synonym">Tritirachium shiotae</name>
    <dbReference type="NCBI Taxonomy" id="176275"/>
    <lineage>
        <taxon>Eukaryota</taxon>
        <taxon>Fungi</taxon>
        <taxon>Dikarya</taxon>
        <taxon>Ascomycota</taxon>
        <taxon>Pezizomycotina</taxon>
        <taxon>Sordariomycetes</taxon>
        <taxon>Hypocreomycetidae</taxon>
        <taxon>Hypocreales</taxon>
        <taxon>Cordycipitaceae</taxon>
        <taxon>Beauveria</taxon>
    </lineage>
</organism>
<evidence type="ECO:0000256" key="1">
    <source>
        <dbReference type="ARBA" id="ARBA00022737"/>
    </source>
</evidence>
<dbReference type="InterPro" id="IPR055530">
    <property type="entry name" value="DUF7104"/>
</dbReference>
<sequence>MSILLPLLSSALTKEAALVKGLAAVGHVQLYAICYLAKDRKRRVLQVTTGWTSWSDKADEVEKESDFCKNLLQPAHHTSLKSVNEAKLQRMGSLLKVNLDIAKVMKENRAEDMEIQICENLKRVAGKYETGKDGNLKHVESTCEWFFGNNDFCDWRDGTDSGLFWVSADPGCGKSVLSRALIDHGHLKSTVSTFDMTSSGATVQERDNIVCYFFFKEDVQGRTRLVNAFSAILHELFAQDTTNQLIQHAVAHHKLNAKFLSEEFILLWNILVACSSSYLGEGVICVLDALDECEREDRNLLMEKLQCYYAASQGEQKLKFFITSRPYKTITRLFDRFSKRAKLLHLDGDDKHDEVSRDMDLVIDARLDDITEYFSQEDRLRVRERLRGQDSKTYLWLHLTFNIIQNSPSKYSRSWDVDELLSSIPPEVSQAYEKILDRSDDEEKTLILLQLVLVAETPLTLAEANYALTLAGASTKPRKHDDLTARCYGADFRSTVKSLCGLIITIHDGCLHFIHLTAREFLMSDKPETGSKWKGRFALRPGLHEEMSRCCISYLLLDDWIDIAAGTVAFQKQDQEKRFPLLNYASRNWSHHFGRLSESMRTPIKKDARRLLDACGPYIKVWGRRFLSENSFLGAHHFNGWTDLAIASLLGLHDMVEGMLVYEKVGVDPSDDIGWSALHAAIRGKHESIAELLLSHGADVRGRGSQGGPPLDIAIYYPDLSLVRLLLSYGADPYDPIPRMFDVQDSVELAAKTGEIELFRAMVGSGIDWSTEQGLKQAVADMAKRDTKRRRNRVITRHIHPEMFVRAINSSHPLTQSVVDTLMECIEDAASCYALLDKVVHRKPGGIIVRPQLLQSALSSIRFNGDCDLALFSQLLQNKDGFGASVTEQILCSLAESHSAEALALFLDHYTGPNITAELLMRAFADEQPRTPTSKVQHLLKHGGENVQVDERLLWAAACARGSEPLASLLENQRVKTQMTPRVMQAAIRRRDASALAKLELVLKHLGSRGAGNQEFFASVVANGSRVFVERFLEYVDCALVPSENVLCCAAANDSAVLSFLRERFGKKITITSKVLMAAARSIKKRERYKRERWSDTTLALLLDKRNDEVVLTSELLRATALHMSLPDA</sequence>
<dbReference type="SUPFAM" id="SSF48403">
    <property type="entry name" value="Ankyrin repeat"/>
    <property type="match status" value="1"/>
</dbReference>
<feature type="repeat" description="ANK" evidence="2">
    <location>
        <begin position="706"/>
        <end position="732"/>
    </location>
</feature>
<dbReference type="EMBL" id="JRHA01000003">
    <property type="protein sequence ID" value="PQK13011.1"/>
    <property type="molecule type" value="Genomic_DNA"/>
</dbReference>
<dbReference type="Pfam" id="PF24883">
    <property type="entry name" value="NPHP3_N"/>
    <property type="match status" value="1"/>
</dbReference>
<proteinExistence type="predicted"/>
<dbReference type="InterPro" id="IPR056884">
    <property type="entry name" value="NPHP3-like_N"/>
</dbReference>
<dbReference type="Pfam" id="PF12796">
    <property type="entry name" value="Ank_2"/>
    <property type="match status" value="1"/>
</dbReference>
<comment type="caution">
    <text evidence="4">The sequence shown here is derived from an EMBL/GenBank/DDBJ whole genome shotgun (WGS) entry which is preliminary data.</text>
</comment>
<dbReference type="AlphaFoldDB" id="A0A2S7YA10"/>
<dbReference type="PANTHER" id="PTHR10039:SF16">
    <property type="entry name" value="GPI INOSITOL-DEACYLASE"/>
    <property type="match status" value="1"/>
</dbReference>
<evidence type="ECO:0000259" key="3">
    <source>
        <dbReference type="Pfam" id="PF24883"/>
    </source>
</evidence>
<dbReference type="PROSITE" id="PS50088">
    <property type="entry name" value="ANK_REPEAT"/>
    <property type="match status" value="2"/>
</dbReference>
<evidence type="ECO:0000313" key="4">
    <source>
        <dbReference type="EMBL" id="PQK13011.1"/>
    </source>
</evidence>
<evidence type="ECO:0000256" key="2">
    <source>
        <dbReference type="PROSITE-ProRule" id="PRU00023"/>
    </source>
</evidence>
<dbReference type="Proteomes" id="UP000237441">
    <property type="component" value="Unassembled WGS sequence"/>
</dbReference>
<keyword evidence="2" id="KW-0040">ANK repeat</keyword>
<dbReference type="OrthoDB" id="163438at2759"/>
<accession>A0A2S7YA10</accession>
<feature type="repeat" description="ANK" evidence="2">
    <location>
        <begin position="673"/>
        <end position="705"/>
    </location>
</feature>
<dbReference type="SMART" id="SM00248">
    <property type="entry name" value="ANK"/>
    <property type="match status" value="3"/>
</dbReference>
<feature type="domain" description="Nephrocystin 3-like N-terminal" evidence="3">
    <location>
        <begin position="142"/>
        <end position="325"/>
    </location>
</feature>
<reference evidence="4 5" key="1">
    <citation type="submission" date="2016-07" db="EMBL/GenBank/DDBJ databases">
        <title>Comparative genomics of the entomopathogenic fungus Beauveria bassiana.</title>
        <authorList>
            <person name="Valero Jimenez C.A."/>
            <person name="Zwaan B.J."/>
            <person name="Van Kan J.A."/>
            <person name="Takken W."/>
            <person name="Debets A.J."/>
            <person name="Schoustra S.E."/>
            <person name="Koenraadt C.J."/>
        </authorList>
    </citation>
    <scope>NUCLEOTIDE SEQUENCE [LARGE SCALE GENOMIC DNA]</scope>
    <source>
        <strain evidence="4 5">ARSEF 8028</strain>
    </source>
</reference>
<dbReference type="Pfam" id="PF23397">
    <property type="entry name" value="DUF7104"/>
    <property type="match status" value="2"/>
</dbReference>
<dbReference type="Gene3D" id="3.40.50.300">
    <property type="entry name" value="P-loop containing nucleotide triphosphate hydrolases"/>
    <property type="match status" value="1"/>
</dbReference>
<keyword evidence="1" id="KW-0677">Repeat</keyword>
<dbReference type="InterPro" id="IPR027417">
    <property type="entry name" value="P-loop_NTPase"/>
</dbReference>
<dbReference type="PANTHER" id="PTHR10039">
    <property type="entry name" value="AMELOGENIN"/>
    <property type="match status" value="1"/>
</dbReference>
<dbReference type="InterPro" id="IPR002110">
    <property type="entry name" value="Ankyrin_rpt"/>
</dbReference>
<dbReference type="Gene3D" id="1.25.40.20">
    <property type="entry name" value="Ankyrin repeat-containing domain"/>
    <property type="match status" value="1"/>
</dbReference>
<gene>
    <name evidence="4" type="ORF">BB8028_0003g16250</name>
</gene>
<dbReference type="PROSITE" id="PS50297">
    <property type="entry name" value="ANK_REP_REGION"/>
    <property type="match status" value="2"/>
</dbReference>
<evidence type="ECO:0000313" key="5">
    <source>
        <dbReference type="Proteomes" id="UP000237441"/>
    </source>
</evidence>
<name>A0A2S7YA10_BEABA</name>
<protein>
    <recommendedName>
        <fullName evidence="3">Nephrocystin 3-like N-terminal domain-containing protein</fullName>
    </recommendedName>
</protein>
<dbReference type="InterPro" id="IPR036770">
    <property type="entry name" value="Ankyrin_rpt-contain_sf"/>
</dbReference>